<proteinExistence type="inferred from homology"/>
<dbReference type="GO" id="GO:0008409">
    <property type="term" value="F:5'-3' exonuclease activity"/>
    <property type="evidence" value="ECO:0007669"/>
    <property type="project" value="InterPro"/>
</dbReference>
<dbReference type="GO" id="GO:0006310">
    <property type="term" value="P:DNA recombination"/>
    <property type="evidence" value="ECO:0007669"/>
    <property type="project" value="InterPro"/>
</dbReference>
<evidence type="ECO:0000256" key="2">
    <source>
        <dbReference type="ARBA" id="ARBA00019841"/>
    </source>
</evidence>
<dbReference type="RefSeq" id="WP_165873759.1">
    <property type="nucleotide sequence ID" value="NZ_SLXV01000031.1"/>
</dbReference>
<feature type="domain" description="DHHA1" evidence="8">
    <location>
        <begin position="345"/>
        <end position="437"/>
    </location>
</feature>
<dbReference type="Gene3D" id="3.10.310.30">
    <property type="match status" value="1"/>
</dbReference>
<dbReference type="EMBL" id="SLXV01000031">
    <property type="protein sequence ID" value="TCP65670.1"/>
    <property type="molecule type" value="Genomic_DNA"/>
</dbReference>
<dbReference type="Proteomes" id="UP000294746">
    <property type="component" value="Unassembled WGS sequence"/>
</dbReference>
<keyword evidence="3" id="KW-0540">Nuclease</keyword>
<dbReference type="Pfam" id="PF10141">
    <property type="entry name" value="ssDNA-exonuc_C"/>
    <property type="match status" value="1"/>
</dbReference>
<protein>
    <recommendedName>
        <fullName evidence="2">Single-stranded-DNA-specific exonuclease RecJ</fullName>
    </recommendedName>
</protein>
<sequence>MIRSKTRWIPVEADPQEIQRLAEGLSVHPTIARLLIRRGQTDIETAQKFLRPSMDYLHDPYQLDGMKEAVERIRFALTQQEKILIYGDYDADGVSSTSLLLNVFRTLTQQVDYYIPNRFREGYGLNQEALKEAKERGYDLVVTVDTGISATKEAAFAREIGLDLIITDHHEPPPELPEAVAVINPKKPNCTYPFKSLAGVGVAFKLATALLDRIPTEWMDLVAIGTIADLVPLVDENRVLATYGLERLNERTNKGLSALMDVAGVDKQATAGHVGFFLGPRINASGRLDSAGQAVELLTTDDLSEAQHLAEKLQEMNQERQQIVEEITEQAMAMVEQDPERYQHVIVVAKPGWNVGVIGIVASRLVEKYYRPVIVLGCDEETGIAKGSARSIAGFDLYQSLTACKEYLPQFGGHYMAAGMSLKMGDVPAFHTKLSGVAKETLQEEDYIPLTHIDDELTIDQVELSMLEQLALLEPYGMGNATPSFLLKDASIAKIQTIGADKNHLKLTLQMDRIFMDALAFRKAELAEELVPTSKIHVVGELQINEWNGRRTPQLICKDLAVHERQVFDWRSNHKGEHLNKLRDKPVLLIGHQLPAGSTSSFLSWEDCAGGATESLAEYTQIAWIDPPPSMRIWRNHLSQIQHIERVYFIFGDRDFDQNLLAVPSREQFKQLYNLLYGKKPFSLLKSYPSLTKITGLSKRTLSFMILVFGELQFLQNDNGIIHIVENPSKRPLTDSLTYRQQLEKEEVLQTLVYSSYKEICQMFSMDGL</sequence>
<evidence type="ECO:0000259" key="7">
    <source>
        <dbReference type="Pfam" id="PF01368"/>
    </source>
</evidence>
<dbReference type="InterPro" id="IPR041122">
    <property type="entry name" value="RecJ_OB"/>
</dbReference>
<dbReference type="PANTHER" id="PTHR30255:SF2">
    <property type="entry name" value="SINGLE-STRANDED-DNA-SPECIFIC EXONUCLEASE RECJ"/>
    <property type="match status" value="1"/>
</dbReference>
<dbReference type="InterPro" id="IPR038763">
    <property type="entry name" value="DHH_sf"/>
</dbReference>
<name>A0A4R2RNP3_9BACL</name>
<evidence type="ECO:0000259" key="10">
    <source>
        <dbReference type="Pfam" id="PF17768"/>
    </source>
</evidence>
<dbReference type="InterPro" id="IPR004610">
    <property type="entry name" value="RecJ"/>
</dbReference>
<comment type="similarity">
    <text evidence="1">Belongs to the RecJ family.</text>
</comment>
<organism evidence="11 12">
    <name type="scientific">Baia soyae</name>
    <dbReference type="NCBI Taxonomy" id="1544746"/>
    <lineage>
        <taxon>Bacteria</taxon>
        <taxon>Bacillati</taxon>
        <taxon>Bacillota</taxon>
        <taxon>Bacilli</taxon>
        <taxon>Bacillales</taxon>
        <taxon>Thermoactinomycetaceae</taxon>
        <taxon>Baia</taxon>
    </lineage>
</organism>
<dbReference type="Pfam" id="PF17768">
    <property type="entry name" value="RecJ_OB"/>
    <property type="match status" value="1"/>
</dbReference>
<evidence type="ECO:0000256" key="5">
    <source>
        <dbReference type="ARBA" id="ARBA00022839"/>
    </source>
</evidence>
<feature type="domain" description="Single-stranded-DNA-specific exonuclease RecJ C-terminal" evidence="9">
    <location>
        <begin position="566"/>
        <end position="762"/>
    </location>
</feature>
<dbReference type="Gene3D" id="3.90.1640.30">
    <property type="match status" value="1"/>
</dbReference>
<dbReference type="Pfam" id="PF02272">
    <property type="entry name" value="DHHA1"/>
    <property type="match status" value="1"/>
</dbReference>
<dbReference type="PANTHER" id="PTHR30255">
    <property type="entry name" value="SINGLE-STRANDED-DNA-SPECIFIC EXONUCLEASE RECJ"/>
    <property type="match status" value="1"/>
</dbReference>
<reference evidence="11 12" key="1">
    <citation type="submission" date="2019-03" db="EMBL/GenBank/DDBJ databases">
        <title>Genomic Encyclopedia of Type Strains, Phase IV (KMG-IV): sequencing the most valuable type-strain genomes for metagenomic binning, comparative biology and taxonomic classification.</title>
        <authorList>
            <person name="Goeker M."/>
        </authorList>
    </citation>
    <scope>NUCLEOTIDE SEQUENCE [LARGE SCALE GENOMIC DNA]</scope>
    <source>
        <strain evidence="11 12">DSM 46831</strain>
    </source>
</reference>
<evidence type="ECO:0000259" key="8">
    <source>
        <dbReference type="Pfam" id="PF02272"/>
    </source>
</evidence>
<dbReference type="InterPro" id="IPR051673">
    <property type="entry name" value="SSDNA_exonuclease_RecJ"/>
</dbReference>
<evidence type="ECO:0000256" key="6">
    <source>
        <dbReference type="SAM" id="Coils"/>
    </source>
</evidence>
<dbReference type="GO" id="GO:0003676">
    <property type="term" value="F:nucleic acid binding"/>
    <property type="evidence" value="ECO:0007669"/>
    <property type="project" value="InterPro"/>
</dbReference>
<feature type="domain" description="RecJ OB" evidence="10">
    <location>
        <begin position="453"/>
        <end position="559"/>
    </location>
</feature>
<evidence type="ECO:0000313" key="12">
    <source>
        <dbReference type="Proteomes" id="UP000294746"/>
    </source>
</evidence>
<comment type="caution">
    <text evidence="11">The sequence shown here is derived from an EMBL/GenBank/DDBJ whole genome shotgun (WGS) entry which is preliminary data.</text>
</comment>
<evidence type="ECO:0000259" key="9">
    <source>
        <dbReference type="Pfam" id="PF10141"/>
    </source>
</evidence>
<dbReference type="AlphaFoldDB" id="A0A4R2RNP3"/>
<dbReference type="Pfam" id="PF01368">
    <property type="entry name" value="DHH"/>
    <property type="match status" value="1"/>
</dbReference>
<evidence type="ECO:0000256" key="4">
    <source>
        <dbReference type="ARBA" id="ARBA00022801"/>
    </source>
</evidence>
<dbReference type="InterPro" id="IPR003156">
    <property type="entry name" value="DHHA1_dom"/>
</dbReference>
<evidence type="ECO:0000256" key="1">
    <source>
        <dbReference type="ARBA" id="ARBA00005915"/>
    </source>
</evidence>
<accession>A0A4R2RNP3</accession>
<keyword evidence="12" id="KW-1185">Reference proteome</keyword>
<dbReference type="InterPro" id="IPR001667">
    <property type="entry name" value="DDH_dom"/>
</dbReference>
<evidence type="ECO:0000256" key="3">
    <source>
        <dbReference type="ARBA" id="ARBA00022722"/>
    </source>
</evidence>
<dbReference type="SUPFAM" id="SSF64182">
    <property type="entry name" value="DHH phosphoesterases"/>
    <property type="match status" value="1"/>
</dbReference>
<dbReference type="GO" id="GO:0006281">
    <property type="term" value="P:DNA repair"/>
    <property type="evidence" value="ECO:0007669"/>
    <property type="project" value="InterPro"/>
</dbReference>
<feature type="coiled-coil region" evidence="6">
    <location>
        <begin position="306"/>
        <end position="333"/>
    </location>
</feature>
<keyword evidence="6" id="KW-0175">Coiled coil</keyword>
<keyword evidence="5 11" id="KW-0269">Exonuclease</keyword>
<feature type="domain" description="DDH" evidence="7">
    <location>
        <begin position="82"/>
        <end position="226"/>
    </location>
</feature>
<keyword evidence="4" id="KW-0378">Hydrolase</keyword>
<evidence type="ECO:0000313" key="11">
    <source>
        <dbReference type="EMBL" id="TCP65670.1"/>
    </source>
</evidence>
<gene>
    <name evidence="11" type="ORF">EDD57_13134</name>
</gene>
<dbReference type="NCBIfam" id="TIGR00644">
    <property type="entry name" value="recJ"/>
    <property type="match status" value="1"/>
</dbReference>
<dbReference type="InterPro" id="IPR018779">
    <property type="entry name" value="RecJ_C"/>
</dbReference>